<evidence type="ECO:0000313" key="1">
    <source>
        <dbReference type="EMBL" id="QJQ01208.1"/>
    </source>
</evidence>
<accession>A0A6M3ZRJ7</accession>
<dbReference type="RefSeq" id="WP_017453259.1">
    <property type="nucleotide sequence ID" value="NZ_CP008956.1"/>
</dbReference>
<dbReference type="SUPFAM" id="SSF69635">
    <property type="entry name" value="Type III secretory system chaperone-like"/>
    <property type="match status" value="1"/>
</dbReference>
<protein>
    <submittedName>
        <fullName evidence="1">Molecular chaperone Tir</fullName>
    </submittedName>
</protein>
<reference evidence="1 2" key="1">
    <citation type="journal article" date="2012" name="J. Bacteriol.">
        <title>Genome sequence of the pathogenic Herbaspirillum seropedicae strain Os34, isolated from rice roots.</title>
        <authorList>
            <person name="Ye W."/>
            <person name="Ye S."/>
            <person name="Liu J."/>
            <person name="Chang S."/>
            <person name="Chen M."/>
            <person name="Zhu B."/>
            <person name="Guo L."/>
            <person name="An Q."/>
        </authorList>
    </citation>
    <scope>NUCLEOTIDE SEQUENCE [LARGE SCALE GENOMIC DNA]</scope>
    <source>
        <strain evidence="1 2">Os34</strain>
    </source>
</reference>
<gene>
    <name evidence="1" type="ORF">C798_13465</name>
</gene>
<dbReference type="EMBL" id="CP008956">
    <property type="protein sequence ID" value="QJQ01208.1"/>
    <property type="molecule type" value="Genomic_DNA"/>
</dbReference>
<dbReference type="Gene3D" id="3.30.1460.10">
    <property type="match status" value="1"/>
</dbReference>
<dbReference type="Pfam" id="PF05932">
    <property type="entry name" value="CesT"/>
    <property type="match status" value="1"/>
</dbReference>
<dbReference type="GO" id="GO:0030254">
    <property type="term" value="P:protein secretion by the type III secretion system"/>
    <property type="evidence" value="ECO:0007669"/>
    <property type="project" value="InterPro"/>
</dbReference>
<proteinExistence type="predicted"/>
<organism evidence="1 2">
    <name type="scientific">Herbaspirillum rubrisubalbicans Os34</name>
    <dbReference type="NCBI Taxonomy" id="1235827"/>
    <lineage>
        <taxon>Bacteria</taxon>
        <taxon>Pseudomonadati</taxon>
        <taxon>Pseudomonadota</taxon>
        <taxon>Betaproteobacteria</taxon>
        <taxon>Burkholderiales</taxon>
        <taxon>Oxalobacteraceae</taxon>
        <taxon>Herbaspirillum</taxon>
    </lineage>
</organism>
<evidence type="ECO:0000313" key="2">
    <source>
        <dbReference type="Proteomes" id="UP000501648"/>
    </source>
</evidence>
<dbReference type="AlphaFoldDB" id="A0A6M3ZRJ7"/>
<dbReference type="Proteomes" id="UP000501648">
    <property type="component" value="Chromosome"/>
</dbReference>
<dbReference type="InterPro" id="IPR010261">
    <property type="entry name" value="Tir_chaperone"/>
</dbReference>
<name>A0A6M3ZRJ7_9BURK</name>
<dbReference type="CDD" id="cd17020">
    <property type="entry name" value="T3SC_IA_ShcM-like"/>
    <property type="match status" value="1"/>
</dbReference>
<sequence>MKETDFRTLVADISRLANTILPEDVAGHAQLEIDGINFTLMDGAAMEEGSLAYFCDFGPIPDNGDRADILQRLLECNLLMFGVGTPTFSVNFETGHAMLMGRAELAQIDAQKLVNAFIHYAVQARQWQQNHFLESTRRTRSKTQHRLFSAA</sequence>